<evidence type="ECO:0000313" key="2">
    <source>
        <dbReference type="Proteomes" id="UP000198281"/>
    </source>
</evidence>
<gene>
    <name evidence="1" type="ORF">SAMN06295912_1044</name>
</gene>
<keyword evidence="2" id="KW-1185">Reference proteome</keyword>
<dbReference type="RefSeq" id="WP_089218543.1">
    <property type="nucleotide sequence ID" value="NZ_FZOS01000004.1"/>
</dbReference>
<organism evidence="1 2">
    <name type="scientific">Edaphosphingomonas laterariae</name>
    <dbReference type="NCBI Taxonomy" id="861865"/>
    <lineage>
        <taxon>Bacteria</taxon>
        <taxon>Pseudomonadati</taxon>
        <taxon>Pseudomonadota</taxon>
        <taxon>Alphaproteobacteria</taxon>
        <taxon>Sphingomonadales</taxon>
        <taxon>Rhizorhabdaceae</taxon>
        <taxon>Edaphosphingomonas</taxon>
    </lineage>
</organism>
<dbReference type="EMBL" id="FZOS01000004">
    <property type="protein sequence ID" value="SNS29193.1"/>
    <property type="molecule type" value="Genomic_DNA"/>
</dbReference>
<dbReference type="Proteomes" id="UP000198281">
    <property type="component" value="Unassembled WGS sequence"/>
</dbReference>
<reference evidence="2" key="1">
    <citation type="submission" date="2017-06" db="EMBL/GenBank/DDBJ databases">
        <authorList>
            <person name="Varghese N."/>
            <person name="Submissions S."/>
        </authorList>
    </citation>
    <scope>NUCLEOTIDE SEQUENCE [LARGE SCALE GENOMIC DNA]</scope>
    <source>
        <strain evidence="2">LNB2</strain>
    </source>
</reference>
<evidence type="ECO:0000313" key="1">
    <source>
        <dbReference type="EMBL" id="SNS29193.1"/>
    </source>
</evidence>
<sequence>MARKSANPSNPFKVRNMRAKQLRSGAWAYYWQPSDTLRAKGWEAQALGNDIGVAIDKARELNEDVARWKAGAAKPKAVQTFVPRQAARIADALEALRKMAERK</sequence>
<dbReference type="OrthoDB" id="7873969at2"/>
<name>A0A239DBX4_9SPHN</name>
<protein>
    <submittedName>
        <fullName evidence="1">Uncharacterized protein</fullName>
    </submittedName>
</protein>
<dbReference type="AlphaFoldDB" id="A0A239DBX4"/>
<proteinExistence type="predicted"/>
<accession>A0A239DBX4</accession>